<keyword evidence="3" id="KW-0443">Lipid metabolism</keyword>
<dbReference type="InterPro" id="IPR029058">
    <property type="entry name" value="AB_hydrolase_fold"/>
</dbReference>
<dbReference type="GO" id="GO:0003847">
    <property type="term" value="F:1-alkyl-2-acetylglycerophosphocholine esterase activity"/>
    <property type="evidence" value="ECO:0007669"/>
    <property type="project" value="TreeGrafter"/>
</dbReference>
<dbReference type="EMBL" id="CP001804">
    <property type="protein sequence ID" value="ACY18294.1"/>
    <property type="molecule type" value="Genomic_DNA"/>
</dbReference>
<dbReference type="STRING" id="502025.Hoch_5818"/>
<dbReference type="AlphaFoldDB" id="D0LID8"/>
<dbReference type="PIRSF" id="PIRSF031982">
    <property type="entry name" value="UCP031982_abhydr"/>
    <property type="match status" value="1"/>
</dbReference>
<gene>
    <name evidence="5" type="ordered locus">Hoch_5818</name>
</gene>
<keyword evidence="2" id="KW-0442">Lipid degradation</keyword>
<name>D0LID8_HALO1</name>
<dbReference type="HOGENOM" id="CLU_045366_0_0_7"/>
<organism evidence="5 6">
    <name type="scientific">Haliangium ochraceum (strain DSM 14365 / JCM 11303 / SMP-2)</name>
    <dbReference type="NCBI Taxonomy" id="502025"/>
    <lineage>
        <taxon>Bacteria</taxon>
        <taxon>Pseudomonadati</taxon>
        <taxon>Myxococcota</taxon>
        <taxon>Polyangia</taxon>
        <taxon>Haliangiales</taxon>
        <taxon>Kofleriaceae</taxon>
        <taxon>Haliangium</taxon>
    </lineage>
</organism>
<dbReference type="PANTHER" id="PTHR10272:SF0">
    <property type="entry name" value="PLATELET-ACTIVATING FACTOR ACETYLHYDROLASE"/>
    <property type="match status" value="1"/>
</dbReference>
<dbReference type="KEGG" id="hoh:Hoch_5818"/>
<reference evidence="5 6" key="1">
    <citation type="journal article" date="2010" name="Stand. Genomic Sci.">
        <title>Complete genome sequence of Haliangium ochraceum type strain (SMP-2).</title>
        <authorList>
            <consortium name="US DOE Joint Genome Institute (JGI-PGF)"/>
            <person name="Ivanova N."/>
            <person name="Daum C."/>
            <person name="Lang E."/>
            <person name="Abt B."/>
            <person name="Kopitz M."/>
            <person name="Saunders E."/>
            <person name="Lapidus A."/>
            <person name="Lucas S."/>
            <person name="Glavina Del Rio T."/>
            <person name="Nolan M."/>
            <person name="Tice H."/>
            <person name="Copeland A."/>
            <person name="Cheng J.F."/>
            <person name="Chen F."/>
            <person name="Bruce D."/>
            <person name="Goodwin L."/>
            <person name="Pitluck S."/>
            <person name="Mavromatis K."/>
            <person name="Pati A."/>
            <person name="Mikhailova N."/>
            <person name="Chen A."/>
            <person name="Palaniappan K."/>
            <person name="Land M."/>
            <person name="Hauser L."/>
            <person name="Chang Y.J."/>
            <person name="Jeffries C.D."/>
            <person name="Detter J.C."/>
            <person name="Brettin T."/>
            <person name="Rohde M."/>
            <person name="Goker M."/>
            <person name="Bristow J."/>
            <person name="Markowitz V."/>
            <person name="Eisen J.A."/>
            <person name="Hugenholtz P."/>
            <person name="Kyrpides N.C."/>
            <person name="Klenk H.P."/>
        </authorList>
    </citation>
    <scope>NUCLEOTIDE SEQUENCE [LARGE SCALE GENOMIC DNA]</scope>
    <source>
        <strain evidence="6">DSM 14365 / CIP 107738 / JCM 11303 / AJ 13395 / SMP-2</strain>
    </source>
</reference>
<dbReference type="Gene3D" id="3.40.50.1820">
    <property type="entry name" value="alpha/beta hydrolase"/>
    <property type="match status" value="1"/>
</dbReference>
<accession>D0LID8</accession>
<keyword evidence="6" id="KW-1185">Reference proteome</keyword>
<dbReference type="Pfam" id="PF00561">
    <property type="entry name" value="Abhydrolase_1"/>
    <property type="match status" value="1"/>
</dbReference>
<dbReference type="SUPFAM" id="SSF53474">
    <property type="entry name" value="alpha/beta-Hydrolases"/>
    <property type="match status" value="1"/>
</dbReference>
<dbReference type="GO" id="GO:0016042">
    <property type="term" value="P:lipid catabolic process"/>
    <property type="evidence" value="ECO:0007669"/>
    <property type="project" value="UniProtKB-KW"/>
</dbReference>
<evidence type="ECO:0000256" key="3">
    <source>
        <dbReference type="ARBA" id="ARBA00023098"/>
    </source>
</evidence>
<evidence type="ECO:0000313" key="6">
    <source>
        <dbReference type="Proteomes" id="UP000001880"/>
    </source>
</evidence>
<evidence type="ECO:0000313" key="5">
    <source>
        <dbReference type="EMBL" id="ACY18294.1"/>
    </source>
</evidence>
<dbReference type="eggNOG" id="COG4188">
    <property type="taxonomic scope" value="Bacteria"/>
</dbReference>
<dbReference type="Proteomes" id="UP000001880">
    <property type="component" value="Chromosome"/>
</dbReference>
<dbReference type="RefSeq" id="WP_012830886.1">
    <property type="nucleotide sequence ID" value="NC_013440.1"/>
</dbReference>
<feature type="domain" description="AB hydrolase-1" evidence="4">
    <location>
        <begin position="63"/>
        <end position="162"/>
    </location>
</feature>
<evidence type="ECO:0000256" key="2">
    <source>
        <dbReference type="ARBA" id="ARBA00022963"/>
    </source>
</evidence>
<proteinExistence type="predicted"/>
<evidence type="ECO:0000259" key="4">
    <source>
        <dbReference type="Pfam" id="PF00561"/>
    </source>
</evidence>
<evidence type="ECO:0000256" key="1">
    <source>
        <dbReference type="ARBA" id="ARBA00022801"/>
    </source>
</evidence>
<protein>
    <recommendedName>
        <fullName evidence="4">AB hydrolase-1 domain-containing protein</fullName>
    </recommendedName>
</protein>
<keyword evidence="1" id="KW-0378">Hydrolase</keyword>
<dbReference type="PANTHER" id="PTHR10272">
    <property type="entry name" value="PLATELET-ACTIVATING FACTOR ACETYLHYDROLASE"/>
    <property type="match status" value="1"/>
</dbReference>
<sequence>MSTESMNTIACSALALRDPVQDVRIPVWLVYPCDGPAPPEPMRFGPYALDAVADAPMRGERVPLVLLSHGNGGSPWTHHGLIAHLARAGFAVALVEHIGNSRSDNSLAGTAEILAHRPRHLRQVLDTLAEHPRLGAQLALERVAVIGHSIGAYTALAAAGGRPRSFAHEERERQEREVEVSADPRVAALVLLAPATVWLRMPGALSAVTQPIFMRSGERDEITGGVHAEIVLRGVPEPARVDHEVVANAGHFSFQSVFPALLQRPGFPPAHDPEGFDRAAYEPALAAEIIAFLRASLPAA</sequence>
<dbReference type="InterPro" id="IPR000073">
    <property type="entry name" value="AB_hydrolase_1"/>
</dbReference>
<dbReference type="InterPro" id="IPR016986">
    <property type="entry name" value="UCP031982_abhydr"/>
</dbReference>